<proteinExistence type="predicted"/>
<protein>
    <submittedName>
        <fullName evidence="1">Uncharacterized protein</fullName>
    </submittedName>
</protein>
<dbReference type="RefSeq" id="WP_137304590.1">
    <property type="nucleotide sequence ID" value="NZ_SZPR01000090.1"/>
</dbReference>
<feature type="non-terminal residue" evidence="1">
    <location>
        <position position="77"/>
    </location>
</feature>
<accession>A0A4U5W197</accession>
<gene>
    <name evidence="1" type="ORF">E4U92_35670</name>
</gene>
<dbReference type="AlphaFoldDB" id="A0A4U5W197"/>
<reference evidence="1 2" key="1">
    <citation type="submission" date="2019-04" db="EMBL/GenBank/DDBJ databases">
        <title>Streptomyces lasaliensis sp.nov., an Actinomycete isolated from soil which produces the polyether antibiotic lasalocid.</title>
        <authorList>
            <person name="Erwin G."/>
            <person name="Haber C."/>
        </authorList>
    </citation>
    <scope>NUCLEOTIDE SEQUENCE [LARGE SCALE GENOMIC DNA]</scope>
    <source>
        <strain evidence="1 2">DSM 40089</strain>
    </source>
</reference>
<dbReference type="Proteomes" id="UP000308632">
    <property type="component" value="Unassembled WGS sequence"/>
</dbReference>
<dbReference type="EMBL" id="SZPR01000090">
    <property type="protein sequence ID" value="TKS95007.1"/>
    <property type="molecule type" value="Genomic_DNA"/>
</dbReference>
<evidence type="ECO:0000313" key="2">
    <source>
        <dbReference type="Proteomes" id="UP000308632"/>
    </source>
</evidence>
<evidence type="ECO:0000313" key="1">
    <source>
        <dbReference type="EMBL" id="TKS95007.1"/>
    </source>
</evidence>
<sequence>MNDITKVGCNKAAKVAFNINEGTNFRYERAVACKKALHEQIFNKAAADIDADLEEAFENVETRSNKQKEVQKAEMKK</sequence>
<name>A0A4U5W197_STRGB</name>
<comment type="caution">
    <text evidence="1">The sequence shown here is derived from an EMBL/GenBank/DDBJ whole genome shotgun (WGS) entry which is preliminary data.</text>
</comment>
<organism evidence="1 2">
    <name type="scientific">Streptomyces galbus</name>
    <dbReference type="NCBI Taxonomy" id="33898"/>
    <lineage>
        <taxon>Bacteria</taxon>
        <taxon>Bacillati</taxon>
        <taxon>Actinomycetota</taxon>
        <taxon>Actinomycetes</taxon>
        <taxon>Kitasatosporales</taxon>
        <taxon>Streptomycetaceae</taxon>
        <taxon>Streptomyces</taxon>
    </lineage>
</organism>